<dbReference type="eggNOG" id="COG1309">
    <property type="taxonomic scope" value="Bacteria"/>
</dbReference>
<dbReference type="InterPro" id="IPR050624">
    <property type="entry name" value="HTH-type_Tx_Regulator"/>
</dbReference>
<dbReference type="InterPro" id="IPR041490">
    <property type="entry name" value="KstR2_TetR_C"/>
</dbReference>
<dbReference type="SUPFAM" id="SSF48498">
    <property type="entry name" value="Tetracyclin repressor-like, C-terminal domain"/>
    <property type="match status" value="1"/>
</dbReference>
<proteinExistence type="predicted"/>
<evidence type="ECO:0000313" key="4">
    <source>
        <dbReference type="EMBL" id="AEF16810.1"/>
    </source>
</evidence>
<keyword evidence="5" id="KW-1185">Reference proteome</keyword>
<dbReference type="PANTHER" id="PTHR43479">
    <property type="entry name" value="ACREF/ENVCD OPERON REPRESSOR-RELATED"/>
    <property type="match status" value="1"/>
</dbReference>
<evidence type="ECO:0000256" key="1">
    <source>
        <dbReference type="ARBA" id="ARBA00023125"/>
    </source>
</evidence>
<dbReference type="RefSeq" id="WP_013787558.1">
    <property type="nucleotide sequence ID" value="NC_015555.1"/>
</dbReference>
<sequence length="193" mass="22492">MNKTKEKIFNAAIDIISQKGFYKSTMDEIADKAGVAKGTLYYHFNSKDDILIFLIDEGLSLLKSQILEKINHMKNSAEKLREIIVVQSNFLFKYKDFVLILLSQLWGKEEIQNSFREKIYDYLKIIEDIIDEGIEEKLIEKCDKKLLSSAFFGMISSLIIFQFRNNDVIDPEHIADSVIEYTFNGIHYRDKSL</sequence>
<dbReference type="PRINTS" id="PR00455">
    <property type="entry name" value="HTHTETR"/>
</dbReference>
<dbReference type="InterPro" id="IPR036271">
    <property type="entry name" value="Tet_transcr_reg_TetR-rel_C_sf"/>
</dbReference>
<protein>
    <submittedName>
        <fullName evidence="4">Transcriptional regulator, TetR family</fullName>
    </submittedName>
</protein>
<feature type="DNA-binding region" description="H-T-H motif" evidence="2">
    <location>
        <begin position="25"/>
        <end position="44"/>
    </location>
</feature>
<dbReference type="PANTHER" id="PTHR43479:SF11">
    <property type="entry name" value="ACREF_ENVCD OPERON REPRESSOR-RELATED"/>
    <property type="match status" value="1"/>
</dbReference>
<name>F6BIR6_THEXL</name>
<dbReference type="GO" id="GO:0003677">
    <property type="term" value="F:DNA binding"/>
    <property type="evidence" value="ECO:0007669"/>
    <property type="project" value="UniProtKB-UniRule"/>
</dbReference>
<evidence type="ECO:0000259" key="3">
    <source>
        <dbReference type="PROSITE" id="PS50977"/>
    </source>
</evidence>
<dbReference type="Gene3D" id="1.10.357.10">
    <property type="entry name" value="Tetracycline Repressor, domain 2"/>
    <property type="match status" value="1"/>
</dbReference>
<accession>F6BIR6</accession>
<dbReference type="STRING" id="858215.Thexy_0767"/>
<dbReference type="AlphaFoldDB" id="F6BIR6"/>
<organism evidence="4 5">
    <name type="scientific">Thermoanaerobacterium xylanolyticum (strain ATCC 49914 / DSM 7097 / LX-11)</name>
    <dbReference type="NCBI Taxonomy" id="858215"/>
    <lineage>
        <taxon>Bacteria</taxon>
        <taxon>Bacillati</taxon>
        <taxon>Bacillota</taxon>
        <taxon>Clostridia</taxon>
        <taxon>Thermoanaerobacterales</taxon>
        <taxon>Thermoanaerobacteraceae</taxon>
        <taxon>Thermoanaerobacterium</taxon>
    </lineage>
</organism>
<dbReference type="PROSITE" id="PS50977">
    <property type="entry name" value="HTH_TETR_2"/>
    <property type="match status" value="1"/>
</dbReference>
<dbReference type="InterPro" id="IPR001647">
    <property type="entry name" value="HTH_TetR"/>
</dbReference>
<evidence type="ECO:0000313" key="5">
    <source>
        <dbReference type="Proteomes" id="UP000007239"/>
    </source>
</evidence>
<reference evidence="4" key="1">
    <citation type="submission" date="2011-05" db="EMBL/GenBank/DDBJ databases">
        <title>Complete sequence of Thermoanaerobacterium xylanolyticum LX-11.</title>
        <authorList>
            <consortium name="US DOE Joint Genome Institute"/>
            <person name="Lucas S."/>
            <person name="Han J."/>
            <person name="Lapidus A."/>
            <person name="Cheng J.-F."/>
            <person name="Goodwin L."/>
            <person name="Pitluck S."/>
            <person name="Peters L."/>
            <person name="Mikhailova N."/>
            <person name="Lu M."/>
            <person name="Han C."/>
            <person name="Tapia R."/>
            <person name="Land M."/>
            <person name="Hauser L."/>
            <person name="Kyrpides N."/>
            <person name="Ivanova N."/>
            <person name="Pagani I."/>
            <person name="Hemme C."/>
            <person name="Woyke T."/>
        </authorList>
    </citation>
    <scope>NUCLEOTIDE SEQUENCE</scope>
    <source>
        <strain evidence="4">LX-11</strain>
    </source>
</reference>
<keyword evidence="1 2" id="KW-0238">DNA-binding</keyword>
<feature type="domain" description="HTH tetR-type" evidence="3">
    <location>
        <begin position="2"/>
        <end position="62"/>
    </location>
</feature>
<dbReference type="PROSITE" id="PS01081">
    <property type="entry name" value="HTH_TETR_1"/>
    <property type="match status" value="1"/>
</dbReference>
<gene>
    <name evidence="4" type="ordered locus">Thexy_0767</name>
</gene>
<dbReference type="SUPFAM" id="SSF46689">
    <property type="entry name" value="Homeodomain-like"/>
    <property type="match status" value="1"/>
</dbReference>
<evidence type="ECO:0000256" key="2">
    <source>
        <dbReference type="PROSITE-ProRule" id="PRU00335"/>
    </source>
</evidence>
<dbReference type="Proteomes" id="UP000007239">
    <property type="component" value="Chromosome"/>
</dbReference>
<dbReference type="Pfam" id="PF17932">
    <property type="entry name" value="TetR_C_24"/>
    <property type="match status" value="1"/>
</dbReference>
<dbReference type="Gene3D" id="1.10.10.60">
    <property type="entry name" value="Homeodomain-like"/>
    <property type="match status" value="1"/>
</dbReference>
<dbReference type="Pfam" id="PF00440">
    <property type="entry name" value="TetR_N"/>
    <property type="match status" value="1"/>
</dbReference>
<dbReference type="EMBL" id="CP002739">
    <property type="protein sequence ID" value="AEF16810.1"/>
    <property type="molecule type" value="Genomic_DNA"/>
</dbReference>
<dbReference type="KEGG" id="txy:Thexy_0767"/>
<dbReference type="HOGENOM" id="CLU_069356_12_2_9"/>
<dbReference type="InterPro" id="IPR023772">
    <property type="entry name" value="DNA-bd_HTH_TetR-type_CS"/>
</dbReference>
<dbReference type="InterPro" id="IPR009057">
    <property type="entry name" value="Homeodomain-like_sf"/>
</dbReference>